<dbReference type="RefSeq" id="WP_382397615.1">
    <property type="nucleotide sequence ID" value="NZ_JBHTNH010000003.1"/>
</dbReference>
<dbReference type="SUPFAM" id="SSF82784">
    <property type="entry name" value="OsmC-like"/>
    <property type="match status" value="1"/>
</dbReference>
<proteinExistence type="predicted"/>
<dbReference type="PANTHER" id="PTHR34352">
    <property type="entry name" value="PROTEIN YHFA"/>
    <property type="match status" value="1"/>
</dbReference>
<evidence type="ECO:0000313" key="1">
    <source>
        <dbReference type="EMBL" id="MFD1360738.1"/>
    </source>
</evidence>
<gene>
    <name evidence="1" type="ORF">ACFQ4A_03475</name>
</gene>
<keyword evidence="1" id="KW-0575">Peroxidase</keyword>
<sequence length="130" mass="14915">MHFYGKEEGIRIDLDYGQLDISGDEAFGFRPFQLMIASIAGCSASVFRKILKKQRIDIEDLQVTADVERNSDVANRIEKISLHFIIKGYHLDDDKLYKNLEVARKNCSMVRSVEDSITIEESLETIELSR</sequence>
<evidence type="ECO:0000313" key="2">
    <source>
        <dbReference type="Proteomes" id="UP001597178"/>
    </source>
</evidence>
<dbReference type="InterPro" id="IPR036102">
    <property type="entry name" value="OsmC/Ohrsf"/>
</dbReference>
<protein>
    <submittedName>
        <fullName evidence="1">OsmC family protein</fullName>
        <ecNumber evidence="1">1.11.1.-</ecNumber>
    </submittedName>
</protein>
<accession>A0ABW3ZRD1</accession>
<dbReference type="EMBL" id="JBHTNH010000003">
    <property type="protein sequence ID" value="MFD1360738.1"/>
    <property type="molecule type" value="Genomic_DNA"/>
</dbReference>
<organism evidence="1 2">
    <name type="scientific">Lentibacillus salinarum</name>
    <dbReference type="NCBI Taxonomy" id="446820"/>
    <lineage>
        <taxon>Bacteria</taxon>
        <taxon>Bacillati</taxon>
        <taxon>Bacillota</taxon>
        <taxon>Bacilli</taxon>
        <taxon>Bacillales</taxon>
        <taxon>Bacillaceae</taxon>
        <taxon>Lentibacillus</taxon>
    </lineage>
</organism>
<dbReference type="Gene3D" id="3.30.300.20">
    <property type="match status" value="1"/>
</dbReference>
<keyword evidence="2" id="KW-1185">Reference proteome</keyword>
<dbReference type="PANTHER" id="PTHR34352:SF1">
    <property type="entry name" value="PROTEIN YHFA"/>
    <property type="match status" value="1"/>
</dbReference>
<dbReference type="InterPro" id="IPR003718">
    <property type="entry name" value="OsmC/Ohr_fam"/>
</dbReference>
<keyword evidence="1" id="KW-0560">Oxidoreductase</keyword>
<dbReference type="EC" id="1.11.1.-" evidence="1"/>
<comment type="caution">
    <text evidence="1">The sequence shown here is derived from an EMBL/GenBank/DDBJ whole genome shotgun (WGS) entry which is preliminary data.</text>
</comment>
<dbReference type="Proteomes" id="UP001597178">
    <property type="component" value="Unassembled WGS sequence"/>
</dbReference>
<name>A0ABW3ZRD1_9BACI</name>
<dbReference type="InterPro" id="IPR015946">
    <property type="entry name" value="KH_dom-like_a/b"/>
</dbReference>
<dbReference type="Pfam" id="PF02566">
    <property type="entry name" value="OsmC"/>
    <property type="match status" value="1"/>
</dbReference>
<reference evidence="2" key="1">
    <citation type="journal article" date="2019" name="Int. J. Syst. Evol. Microbiol.">
        <title>The Global Catalogue of Microorganisms (GCM) 10K type strain sequencing project: providing services to taxonomists for standard genome sequencing and annotation.</title>
        <authorList>
            <consortium name="The Broad Institute Genomics Platform"/>
            <consortium name="The Broad Institute Genome Sequencing Center for Infectious Disease"/>
            <person name="Wu L."/>
            <person name="Ma J."/>
        </authorList>
    </citation>
    <scope>NUCLEOTIDE SEQUENCE [LARGE SCALE GENOMIC DNA]</scope>
    <source>
        <strain evidence="2">CCUG 54822</strain>
    </source>
</reference>
<dbReference type="GO" id="GO:0004601">
    <property type="term" value="F:peroxidase activity"/>
    <property type="evidence" value="ECO:0007669"/>
    <property type="project" value="UniProtKB-KW"/>
</dbReference>